<gene>
    <name evidence="5" type="ORF">SAMN04488522_101816</name>
</gene>
<dbReference type="Pfam" id="PF00756">
    <property type="entry name" value="Esterase"/>
    <property type="match status" value="1"/>
</dbReference>
<dbReference type="GO" id="GO:0016788">
    <property type="term" value="F:hydrolase activity, acting on ester bonds"/>
    <property type="evidence" value="ECO:0007669"/>
    <property type="project" value="TreeGrafter"/>
</dbReference>
<comment type="similarity">
    <text evidence="1">Belongs to the esterase D family.</text>
</comment>
<dbReference type="STRING" id="288992.SAMN04488522_101816"/>
<keyword evidence="4" id="KW-0732">Signal</keyword>
<dbReference type="InterPro" id="IPR011990">
    <property type="entry name" value="TPR-like_helical_dom_sf"/>
</dbReference>
<proteinExistence type="inferred from homology"/>
<dbReference type="EMBL" id="FQUQ01000001">
    <property type="protein sequence ID" value="SHE65239.1"/>
    <property type="molecule type" value="Genomic_DNA"/>
</dbReference>
<dbReference type="RefSeq" id="WP_073229448.1">
    <property type="nucleotide sequence ID" value="NZ_FQUQ01000001.1"/>
</dbReference>
<sequence length="410" mass="47114">MKKLILSVLAAFFSLCALAQKDNKLTIGTIDSIQSKILNEQRKIWIHVPRSWNADSKQRYPVLYLLDGDSHFYSVVSIIQYLSRGIGNTICPEMIVVGIPNTDRIRDLTPTHVDAPPPYTDSLMLKTTGGGERFVSFLEKELMPRIDSLYPTQPYKILTGHSFGGLTVMNVAINHTKLFNAYICIDPSMWWDEMNLLNKTKNVLREKKFSGTTLYLGIANTLREGMDMTNVRSDTTKGSRHIRSILNLDQYIKEQKQNGLRYESKYYSDDDHGSVPLITEYDALRFIFNKYRFKLSPKDFTDPKVDVVNKLEKHYQEVSKLFGYKFPPPENMINGLGYDFLRQKQYAKAGGLFKINVDNYPDSYNVYDSYGEYFLATGDKSKAIEYLKKSLTIKENPESRKKLNKLLSGE</sequence>
<evidence type="ECO:0000313" key="5">
    <source>
        <dbReference type="EMBL" id="SHE65239.1"/>
    </source>
</evidence>
<feature type="signal peptide" evidence="4">
    <location>
        <begin position="1"/>
        <end position="19"/>
    </location>
</feature>
<dbReference type="OrthoDB" id="9784036at2"/>
<dbReference type="SUPFAM" id="SSF48452">
    <property type="entry name" value="TPR-like"/>
    <property type="match status" value="1"/>
</dbReference>
<evidence type="ECO:0000256" key="3">
    <source>
        <dbReference type="PROSITE-ProRule" id="PRU00339"/>
    </source>
</evidence>
<name>A0A1M4V8F5_9SPHI</name>
<evidence type="ECO:0000256" key="1">
    <source>
        <dbReference type="ARBA" id="ARBA00005622"/>
    </source>
</evidence>
<protein>
    <submittedName>
        <fullName evidence="5">Uncharacterized protein</fullName>
    </submittedName>
</protein>
<dbReference type="AlphaFoldDB" id="A0A1M4V8F5"/>
<dbReference type="InterPro" id="IPR000801">
    <property type="entry name" value="Esterase-like"/>
</dbReference>
<keyword evidence="6" id="KW-1185">Reference proteome</keyword>
<dbReference type="SUPFAM" id="SSF53474">
    <property type="entry name" value="alpha/beta-Hydrolases"/>
    <property type="match status" value="1"/>
</dbReference>
<keyword evidence="3" id="KW-0802">TPR repeat</keyword>
<evidence type="ECO:0000256" key="4">
    <source>
        <dbReference type="SAM" id="SignalP"/>
    </source>
</evidence>
<dbReference type="InterPro" id="IPR029058">
    <property type="entry name" value="AB_hydrolase_fold"/>
</dbReference>
<keyword evidence="2" id="KW-0378">Hydrolase</keyword>
<dbReference type="PANTHER" id="PTHR40841">
    <property type="entry name" value="SIDEROPHORE TRIACETYLFUSARININE C ESTERASE"/>
    <property type="match status" value="1"/>
</dbReference>
<dbReference type="PROSITE" id="PS50005">
    <property type="entry name" value="TPR"/>
    <property type="match status" value="1"/>
</dbReference>
<dbReference type="PANTHER" id="PTHR40841:SF2">
    <property type="entry name" value="SIDEROPHORE-DEGRADING ESTERASE (EUROFUNG)"/>
    <property type="match status" value="1"/>
</dbReference>
<evidence type="ECO:0000313" key="6">
    <source>
        <dbReference type="Proteomes" id="UP000184287"/>
    </source>
</evidence>
<dbReference type="Proteomes" id="UP000184287">
    <property type="component" value="Unassembled WGS sequence"/>
</dbReference>
<organism evidence="5 6">
    <name type="scientific">Pedobacter caeni</name>
    <dbReference type="NCBI Taxonomy" id="288992"/>
    <lineage>
        <taxon>Bacteria</taxon>
        <taxon>Pseudomonadati</taxon>
        <taxon>Bacteroidota</taxon>
        <taxon>Sphingobacteriia</taxon>
        <taxon>Sphingobacteriales</taxon>
        <taxon>Sphingobacteriaceae</taxon>
        <taxon>Pedobacter</taxon>
    </lineage>
</organism>
<dbReference type="InterPro" id="IPR019734">
    <property type="entry name" value="TPR_rpt"/>
</dbReference>
<dbReference type="Gene3D" id="3.40.50.1820">
    <property type="entry name" value="alpha/beta hydrolase"/>
    <property type="match status" value="1"/>
</dbReference>
<reference evidence="6" key="1">
    <citation type="submission" date="2016-11" db="EMBL/GenBank/DDBJ databases">
        <authorList>
            <person name="Varghese N."/>
            <person name="Submissions S."/>
        </authorList>
    </citation>
    <scope>NUCLEOTIDE SEQUENCE [LARGE SCALE GENOMIC DNA]</scope>
    <source>
        <strain evidence="6">DSM 16990</strain>
    </source>
</reference>
<feature type="chain" id="PRO_5012318844" evidence="4">
    <location>
        <begin position="20"/>
        <end position="410"/>
    </location>
</feature>
<evidence type="ECO:0000256" key="2">
    <source>
        <dbReference type="ARBA" id="ARBA00022801"/>
    </source>
</evidence>
<accession>A0A1M4V8F5</accession>
<feature type="repeat" description="TPR" evidence="3">
    <location>
        <begin position="364"/>
        <end position="397"/>
    </location>
</feature>
<dbReference type="InterPro" id="IPR052558">
    <property type="entry name" value="Siderophore_Hydrolase_D"/>
</dbReference>